<dbReference type="GO" id="GO:0004843">
    <property type="term" value="F:cysteine-type deubiquitinase activity"/>
    <property type="evidence" value="ECO:0007669"/>
    <property type="project" value="UniProtKB-EC"/>
</dbReference>
<comment type="catalytic activity">
    <reaction evidence="1">
        <text>Thiol-dependent hydrolysis of ester, thioester, amide, peptide and isopeptide bonds formed by the C-terminal Gly of ubiquitin (a 76-residue protein attached to proteins as an intracellular targeting signal).</text>
        <dbReference type="EC" id="3.4.19.12"/>
    </reaction>
</comment>
<keyword evidence="7" id="KW-0788">Thiol protease</keyword>
<sequence length="613" mass="69532">MKTLEQFRFELQKRIDEITNVTPRTQSRNVHIFVKEWHDKLVDWLLNDGRDPPGPIDNSPLMQDTSNSECREVLSYISHKIDFEIVEAPIGELLLNYFTGGPPIIRRLSIPATHGSSCVLLHPISFEMQTHKGPKYKTCAPDWKLSDLKRYLCLNIRANPTEYHFSVPNSNCVANSNVNEMMTVGEYSKLHGNVIRLCKIVSDTPPMSTFGSNFNNNNFSNAYGSKNMNINNHNTNFSNNHNNNNHYGTANLLTSTMPRQTFTDSNFHVPHPTISVRSGSVLGVPSPKPVGLVNLGNTCFFNAAMQCLMRVQPLVNYVFSPSFECDINKTNKLGSQGEIATAFKAFLQDMSTSSRNARNPNKLRSALIKKYNTFANYGQHDSQEVIGAILDGLHEDLNQSPFSKGEKMPIDLDPLKAYSFRNRSKIVDLFQGNLASSLICPNCKYTSVVYDPFMFLSLSVPKRQYPPISLEECLKQFNQEDELDANNLWNCPECHHKVRAKKKIWVNSAPNILIIHLKRFYGSGFFATKIESDVRYPDEIDIKLVTEKGSGKYQLFGAIFHSGGMMSGHYTAAAIDFVSEKWYNFNDSDAREIRQQEAHSPRAYILFYQKKNV</sequence>
<dbReference type="VEuPathDB" id="TrichDB:TRFO_14082"/>
<comment type="caution">
    <text evidence="10">The sequence shown here is derived from an EMBL/GenBank/DDBJ whole genome shotgun (WGS) entry which is preliminary data.</text>
</comment>
<dbReference type="EMBL" id="MLAK01000218">
    <property type="protein sequence ID" value="OHT15463.1"/>
    <property type="molecule type" value="Genomic_DNA"/>
</dbReference>
<evidence type="ECO:0000256" key="2">
    <source>
        <dbReference type="ARBA" id="ARBA00009085"/>
    </source>
</evidence>
<accession>A0A1J4KW52</accession>
<evidence type="ECO:0000256" key="4">
    <source>
        <dbReference type="ARBA" id="ARBA00022670"/>
    </source>
</evidence>
<dbReference type="InterPro" id="IPR018200">
    <property type="entry name" value="USP_CS"/>
</dbReference>
<keyword evidence="6" id="KW-0378">Hydrolase</keyword>
<evidence type="ECO:0000256" key="6">
    <source>
        <dbReference type="ARBA" id="ARBA00022801"/>
    </source>
</evidence>
<dbReference type="PROSITE" id="PS50235">
    <property type="entry name" value="USP_3"/>
    <property type="match status" value="1"/>
</dbReference>
<feature type="domain" description="DUSP" evidence="9">
    <location>
        <begin position="2"/>
        <end position="110"/>
    </location>
</feature>
<dbReference type="InterPro" id="IPR006615">
    <property type="entry name" value="Pept_C19_DUSP"/>
</dbReference>
<dbReference type="SUPFAM" id="SSF143791">
    <property type="entry name" value="DUSP-like"/>
    <property type="match status" value="1"/>
</dbReference>
<evidence type="ECO:0000259" key="8">
    <source>
        <dbReference type="PROSITE" id="PS50235"/>
    </source>
</evidence>
<evidence type="ECO:0000256" key="1">
    <source>
        <dbReference type="ARBA" id="ARBA00000707"/>
    </source>
</evidence>
<dbReference type="InterPro" id="IPR035927">
    <property type="entry name" value="DUSP-like_sf"/>
</dbReference>
<comment type="similarity">
    <text evidence="2">Belongs to the peptidase C19 family.</text>
</comment>
<dbReference type="GO" id="GO:0016579">
    <property type="term" value="P:protein deubiquitination"/>
    <property type="evidence" value="ECO:0007669"/>
    <property type="project" value="InterPro"/>
</dbReference>
<dbReference type="SUPFAM" id="SSF54001">
    <property type="entry name" value="Cysteine proteinases"/>
    <property type="match status" value="1"/>
</dbReference>
<dbReference type="PROSITE" id="PS00972">
    <property type="entry name" value="USP_1"/>
    <property type="match status" value="1"/>
</dbReference>
<dbReference type="Pfam" id="PF06337">
    <property type="entry name" value="DUSP"/>
    <property type="match status" value="1"/>
</dbReference>
<dbReference type="GO" id="GO:0006508">
    <property type="term" value="P:proteolysis"/>
    <property type="evidence" value="ECO:0007669"/>
    <property type="project" value="UniProtKB-KW"/>
</dbReference>
<dbReference type="PANTHER" id="PTHR21646:SF24">
    <property type="entry name" value="UBIQUITIN CARBOXYL-TERMINAL HYDROLASE"/>
    <property type="match status" value="1"/>
</dbReference>
<name>A0A1J4KW52_9EUKA</name>
<feature type="domain" description="USP" evidence="8">
    <location>
        <begin position="290"/>
        <end position="611"/>
    </location>
</feature>
<evidence type="ECO:0000256" key="3">
    <source>
        <dbReference type="ARBA" id="ARBA00012759"/>
    </source>
</evidence>
<evidence type="ECO:0000313" key="10">
    <source>
        <dbReference type="EMBL" id="OHT15463.1"/>
    </source>
</evidence>
<evidence type="ECO:0000256" key="7">
    <source>
        <dbReference type="ARBA" id="ARBA00022807"/>
    </source>
</evidence>
<protein>
    <recommendedName>
        <fullName evidence="3">ubiquitinyl hydrolase 1</fullName>
        <ecNumber evidence="3">3.4.19.12</ecNumber>
    </recommendedName>
</protein>
<dbReference type="Gene3D" id="3.90.70.10">
    <property type="entry name" value="Cysteine proteinases"/>
    <property type="match status" value="1"/>
</dbReference>
<dbReference type="GeneID" id="94832295"/>
<keyword evidence="5" id="KW-0833">Ubl conjugation pathway</keyword>
<evidence type="ECO:0000256" key="5">
    <source>
        <dbReference type="ARBA" id="ARBA00022786"/>
    </source>
</evidence>
<organism evidence="10 11">
    <name type="scientific">Tritrichomonas foetus</name>
    <dbReference type="NCBI Taxonomy" id="1144522"/>
    <lineage>
        <taxon>Eukaryota</taxon>
        <taxon>Metamonada</taxon>
        <taxon>Parabasalia</taxon>
        <taxon>Tritrichomonadida</taxon>
        <taxon>Tritrichomonadidae</taxon>
        <taxon>Tritrichomonas</taxon>
    </lineage>
</organism>
<evidence type="ECO:0000259" key="9">
    <source>
        <dbReference type="PROSITE" id="PS51283"/>
    </source>
</evidence>
<dbReference type="InterPro" id="IPR001394">
    <property type="entry name" value="Peptidase_C19_UCH"/>
</dbReference>
<dbReference type="Gene3D" id="3.30.2230.10">
    <property type="entry name" value="DUSP-like"/>
    <property type="match status" value="1"/>
</dbReference>
<dbReference type="RefSeq" id="XP_068368599.1">
    <property type="nucleotide sequence ID" value="XM_068497591.1"/>
</dbReference>
<dbReference type="InterPro" id="IPR028889">
    <property type="entry name" value="USP"/>
</dbReference>
<dbReference type="PROSITE" id="PS51283">
    <property type="entry name" value="DUSP"/>
    <property type="match status" value="1"/>
</dbReference>
<proteinExistence type="inferred from homology"/>
<dbReference type="PANTHER" id="PTHR21646">
    <property type="entry name" value="UBIQUITIN CARBOXYL-TERMINAL HYDROLASE"/>
    <property type="match status" value="1"/>
</dbReference>
<keyword evidence="4" id="KW-0645">Protease</keyword>
<dbReference type="SMART" id="SM00695">
    <property type="entry name" value="DUSP"/>
    <property type="match status" value="1"/>
</dbReference>
<dbReference type="Proteomes" id="UP000179807">
    <property type="component" value="Unassembled WGS sequence"/>
</dbReference>
<gene>
    <name evidence="10" type="ORF">TRFO_14082</name>
</gene>
<dbReference type="InterPro" id="IPR038765">
    <property type="entry name" value="Papain-like_cys_pep_sf"/>
</dbReference>
<dbReference type="EC" id="3.4.19.12" evidence="3"/>
<dbReference type="Pfam" id="PF00443">
    <property type="entry name" value="UCH"/>
    <property type="match status" value="1"/>
</dbReference>
<evidence type="ECO:0000313" key="11">
    <source>
        <dbReference type="Proteomes" id="UP000179807"/>
    </source>
</evidence>
<reference evidence="10" key="1">
    <citation type="submission" date="2016-10" db="EMBL/GenBank/DDBJ databases">
        <authorList>
            <person name="Benchimol M."/>
            <person name="Almeida L.G."/>
            <person name="Vasconcelos A.T."/>
            <person name="Perreira-Neves A."/>
            <person name="Rosa I.A."/>
            <person name="Tasca T."/>
            <person name="Bogo M.R."/>
            <person name="de Souza W."/>
        </authorList>
    </citation>
    <scope>NUCLEOTIDE SEQUENCE [LARGE SCALE GENOMIC DNA]</scope>
    <source>
        <strain evidence="10">K</strain>
    </source>
</reference>
<dbReference type="CDD" id="cd02674">
    <property type="entry name" value="Peptidase_C19R"/>
    <property type="match status" value="1"/>
</dbReference>
<dbReference type="AlphaFoldDB" id="A0A1J4KW52"/>
<dbReference type="InterPro" id="IPR050185">
    <property type="entry name" value="Ub_carboxyl-term_hydrolase"/>
</dbReference>
<keyword evidence="11" id="KW-1185">Reference proteome</keyword>
<dbReference type="OrthoDB" id="265776at2759"/>